<dbReference type="PROSITE" id="PS50883">
    <property type="entry name" value="EAL"/>
    <property type="match status" value="1"/>
</dbReference>
<proteinExistence type="predicted"/>
<evidence type="ECO:0000313" key="2">
    <source>
        <dbReference type="EMBL" id="MFC4259175.1"/>
    </source>
</evidence>
<accession>A0ABV8QFP8</accession>
<dbReference type="EMBL" id="JBHSDI010000012">
    <property type="protein sequence ID" value="MFC4259175.1"/>
    <property type="molecule type" value="Genomic_DNA"/>
</dbReference>
<dbReference type="Gene3D" id="3.20.20.450">
    <property type="entry name" value="EAL domain"/>
    <property type="match status" value="1"/>
</dbReference>
<dbReference type="CDD" id="cd01948">
    <property type="entry name" value="EAL"/>
    <property type="match status" value="1"/>
</dbReference>
<dbReference type="PANTHER" id="PTHR33121:SF71">
    <property type="entry name" value="OXYGEN SENSOR PROTEIN DOSP"/>
    <property type="match status" value="1"/>
</dbReference>
<dbReference type="SMART" id="SM00052">
    <property type="entry name" value="EAL"/>
    <property type="match status" value="1"/>
</dbReference>
<evidence type="ECO:0000259" key="1">
    <source>
        <dbReference type="PROSITE" id="PS50883"/>
    </source>
</evidence>
<feature type="domain" description="EAL" evidence="1">
    <location>
        <begin position="33"/>
        <end position="287"/>
    </location>
</feature>
<dbReference type="InterPro" id="IPR050706">
    <property type="entry name" value="Cyclic-di-GMP_PDE-like"/>
</dbReference>
<dbReference type="PANTHER" id="PTHR33121">
    <property type="entry name" value="CYCLIC DI-GMP PHOSPHODIESTERASE PDEF"/>
    <property type="match status" value="1"/>
</dbReference>
<organism evidence="2 3">
    <name type="scientific">Marinobacter lacisalsi</name>
    <dbReference type="NCBI Taxonomy" id="475979"/>
    <lineage>
        <taxon>Bacteria</taxon>
        <taxon>Pseudomonadati</taxon>
        <taxon>Pseudomonadota</taxon>
        <taxon>Gammaproteobacteria</taxon>
        <taxon>Pseudomonadales</taxon>
        <taxon>Marinobacteraceae</taxon>
        <taxon>Marinobacter</taxon>
    </lineage>
</organism>
<protein>
    <submittedName>
        <fullName evidence="2">Bifunctional diguanylate cyclase/phosphodiesterase</fullName>
    </submittedName>
</protein>
<keyword evidence="3" id="KW-1185">Reference proteome</keyword>
<name>A0ABV8QFP8_9GAMM</name>
<sequence>MKNADTAMYLSKEKGKNTYEFYVPGMQSLSNERLVLEAALRNALVNNEFVLNYQAKLDLKTNRITGVEALLRWTHPEMGEISPQQFIPLCEENGSIIPIGRWVLETACRQNVEWQRQGLPPVKMAVNVSARQFSDPDLLQHIHDALDKSGMDPKLLELELTESMVMLNPDHTIRTLTQLREIGVRTALDDFGVGYSSLAQIKGFPIDTLKVDRSFIRNLPESDHDRAITEAIINMARTLSLTVIAEGVETEAQEAFLRGVSCDESQGFYFSRPSTAKAFSDLLRNHGVIISPDEV</sequence>
<reference evidence="3" key="1">
    <citation type="journal article" date="2019" name="Int. J. Syst. Evol. Microbiol.">
        <title>The Global Catalogue of Microorganisms (GCM) 10K type strain sequencing project: providing services to taxonomists for standard genome sequencing and annotation.</title>
        <authorList>
            <consortium name="The Broad Institute Genomics Platform"/>
            <consortium name="The Broad Institute Genome Sequencing Center for Infectious Disease"/>
            <person name="Wu L."/>
            <person name="Ma J."/>
        </authorList>
    </citation>
    <scope>NUCLEOTIDE SEQUENCE [LARGE SCALE GENOMIC DNA]</scope>
    <source>
        <strain evidence="3">CECT 7297</strain>
    </source>
</reference>
<dbReference type="RefSeq" id="WP_379886719.1">
    <property type="nucleotide sequence ID" value="NZ_JBHSDI010000012.1"/>
</dbReference>
<evidence type="ECO:0000313" key="3">
    <source>
        <dbReference type="Proteomes" id="UP001595798"/>
    </source>
</evidence>
<dbReference type="InterPro" id="IPR001633">
    <property type="entry name" value="EAL_dom"/>
</dbReference>
<gene>
    <name evidence="2" type="ORF">ACFOZ5_09060</name>
</gene>
<comment type="caution">
    <text evidence="2">The sequence shown here is derived from an EMBL/GenBank/DDBJ whole genome shotgun (WGS) entry which is preliminary data.</text>
</comment>
<dbReference type="Pfam" id="PF00563">
    <property type="entry name" value="EAL"/>
    <property type="match status" value="1"/>
</dbReference>
<dbReference type="InterPro" id="IPR035919">
    <property type="entry name" value="EAL_sf"/>
</dbReference>
<dbReference type="Proteomes" id="UP001595798">
    <property type="component" value="Unassembled WGS sequence"/>
</dbReference>
<dbReference type="SUPFAM" id="SSF141868">
    <property type="entry name" value="EAL domain-like"/>
    <property type="match status" value="1"/>
</dbReference>